<accession>A0A839S335</accession>
<dbReference type="InterPro" id="IPR036661">
    <property type="entry name" value="Luciferase-like_sf"/>
</dbReference>
<gene>
    <name evidence="3" type="ORF">FHS23_002192</name>
</gene>
<keyword evidence="4" id="KW-1185">Reference proteome</keyword>
<name>A0A839S335_9PSEU</name>
<evidence type="ECO:0000313" key="3">
    <source>
        <dbReference type="EMBL" id="MBB3051169.1"/>
    </source>
</evidence>
<dbReference type="PANTHER" id="PTHR43244">
    <property type="match status" value="1"/>
</dbReference>
<evidence type="ECO:0000259" key="2">
    <source>
        <dbReference type="Pfam" id="PF00296"/>
    </source>
</evidence>
<dbReference type="NCBIfam" id="TIGR03841">
    <property type="entry name" value="F420_Rv3093c"/>
    <property type="match status" value="1"/>
</dbReference>
<dbReference type="RefSeq" id="WP_183652547.1">
    <property type="nucleotide sequence ID" value="NZ_JACHWU010000002.1"/>
</dbReference>
<dbReference type="Proteomes" id="UP000550714">
    <property type="component" value="Unassembled WGS sequence"/>
</dbReference>
<dbReference type="SUPFAM" id="SSF51679">
    <property type="entry name" value="Bacterial luciferase-like"/>
    <property type="match status" value="1"/>
</dbReference>
<protein>
    <submittedName>
        <fullName evidence="3">Putative F420-dependent oxidoreductase</fullName>
    </submittedName>
</protein>
<feature type="domain" description="Luciferase-like" evidence="2">
    <location>
        <begin position="15"/>
        <end position="294"/>
    </location>
</feature>
<dbReference type="CDD" id="cd01097">
    <property type="entry name" value="Tetrahydromethanopterin_reductase"/>
    <property type="match status" value="1"/>
</dbReference>
<keyword evidence="1" id="KW-0560">Oxidoreductase</keyword>
<proteinExistence type="predicted"/>
<dbReference type="InterPro" id="IPR022526">
    <property type="entry name" value="F420_Rv3093c"/>
</dbReference>
<sequence length="317" mass="33820">MTGRWGLTVPLDGLSLPEHREIVAQLPDLGYTDLWSAEASGADAFTPLVLASQWAPELRFGTAIAPVYTRGPGLLAMSAASAADCAPGRFVLGVGTSSQVIVENWNAAEFAEPYARTRDTVRFLRAALAGEKVTAEYPTFTVRGFRLGRPPETPPPVMVAALRPGMLRMAGRESDGAITNWLAASDVPAVRAELGAGPELVARIFVCPTEDADEARALARRHICAYLTVPVYRAFHDWLGRGERLTPMQEAWAAGDRKRAVELVPDDVVDELVVHGGPEACRDGVRAYVEAGVTTPVLMPLTTGGDPAALVRALAPA</sequence>
<dbReference type="PANTHER" id="PTHR43244:SF1">
    <property type="entry name" value="5,10-METHYLENETETRAHYDROMETHANOPTERIN REDUCTASE"/>
    <property type="match status" value="1"/>
</dbReference>
<dbReference type="InterPro" id="IPR011251">
    <property type="entry name" value="Luciferase-like_dom"/>
</dbReference>
<organism evidence="3 4">
    <name type="scientific">Prauserella isguenensis</name>
    <dbReference type="NCBI Taxonomy" id="1470180"/>
    <lineage>
        <taxon>Bacteria</taxon>
        <taxon>Bacillati</taxon>
        <taxon>Actinomycetota</taxon>
        <taxon>Actinomycetes</taxon>
        <taxon>Pseudonocardiales</taxon>
        <taxon>Pseudonocardiaceae</taxon>
        <taxon>Prauserella</taxon>
    </lineage>
</organism>
<dbReference type="GO" id="GO:0016705">
    <property type="term" value="F:oxidoreductase activity, acting on paired donors, with incorporation or reduction of molecular oxygen"/>
    <property type="evidence" value="ECO:0007669"/>
    <property type="project" value="InterPro"/>
</dbReference>
<dbReference type="Pfam" id="PF00296">
    <property type="entry name" value="Bac_luciferase"/>
    <property type="match status" value="1"/>
</dbReference>
<dbReference type="InterPro" id="IPR050564">
    <property type="entry name" value="F420-G6PD/mer"/>
</dbReference>
<comment type="caution">
    <text evidence="3">The sequence shown here is derived from an EMBL/GenBank/DDBJ whole genome shotgun (WGS) entry which is preliminary data.</text>
</comment>
<evidence type="ECO:0000313" key="4">
    <source>
        <dbReference type="Proteomes" id="UP000550714"/>
    </source>
</evidence>
<reference evidence="3 4" key="1">
    <citation type="submission" date="2020-08" db="EMBL/GenBank/DDBJ databases">
        <title>Genomic Encyclopedia of Type Strains, Phase III (KMG-III): the genomes of soil and plant-associated and newly described type strains.</title>
        <authorList>
            <person name="Whitman W."/>
        </authorList>
    </citation>
    <scope>NUCLEOTIDE SEQUENCE [LARGE SCALE GENOMIC DNA]</scope>
    <source>
        <strain evidence="3 4">CECT 8577</strain>
    </source>
</reference>
<dbReference type="AlphaFoldDB" id="A0A839S335"/>
<dbReference type="Gene3D" id="3.20.20.30">
    <property type="entry name" value="Luciferase-like domain"/>
    <property type="match status" value="1"/>
</dbReference>
<dbReference type="EMBL" id="JACHWU010000002">
    <property type="protein sequence ID" value="MBB3051169.1"/>
    <property type="molecule type" value="Genomic_DNA"/>
</dbReference>
<evidence type="ECO:0000256" key="1">
    <source>
        <dbReference type="ARBA" id="ARBA00023002"/>
    </source>
</evidence>